<dbReference type="InterPro" id="IPR027395">
    <property type="entry name" value="WH_DNA-bd_dom"/>
</dbReference>
<dbReference type="EMBL" id="MASR01000003">
    <property type="protein sequence ID" value="OFE11288.1"/>
    <property type="molecule type" value="Genomic_DNA"/>
</dbReference>
<feature type="compositionally biased region" description="Basic and acidic residues" evidence="1">
    <location>
        <begin position="11"/>
        <end position="20"/>
    </location>
</feature>
<dbReference type="Proteomes" id="UP000175669">
    <property type="component" value="Unassembled WGS sequence"/>
</dbReference>
<dbReference type="Pfam" id="PF13601">
    <property type="entry name" value="HTH_34"/>
    <property type="match status" value="1"/>
</dbReference>
<evidence type="ECO:0000313" key="3">
    <source>
        <dbReference type="EMBL" id="OFE11288.1"/>
    </source>
</evidence>
<comment type="caution">
    <text evidence="3">The sequence shown here is derived from an EMBL/GenBank/DDBJ whole genome shotgun (WGS) entry which is preliminary data.</text>
</comment>
<feature type="region of interest" description="Disordered" evidence="1">
    <location>
        <begin position="1"/>
        <end position="20"/>
    </location>
</feature>
<proteinExistence type="predicted"/>
<dbReference type="SUPFAM" id="SSF46785">
    <property type="entry name" value="Winged helix' DNA-binding domain"/>
    <property type="match status" value="1"/>
</dbReference>
<keyword evidence="4" id="KW-1185">Reference proteome</keyword>
<dbReference type="InterPro" id="IPR011991">
    <property type="entry name" value="ArsR-like_HTH"/>
</dbReference>
<organism evidence="3 4">
    <name type="scientific">Pseudohongiella acticola</name>
    <dbReference type="NCBI Taxonomy" id="1524254"/>
    <lineage>
        <taxon>Bacteria</taxon>
        <taxon>Pseudomonadati</taxon>
        <taxon>Pseudomonadota</taxon>
        <taxon>Gammaproteobacteria</taxon>
        <taxon>Pseudomonadales</taxon>
        <taxon>Pseudohongiellaceae</taxon>
        <taxon>Pseudohongiella</taxon>
    </lineage>
</organism>
<evidence type="ECO:0000259" key="2">
    <source>
        <dbReference type="Pfam" id="PF13601"/>
    </source>
</evidence>
<protein>
    <submittedName>
        <fullName evidence="3">Transcriptional regulator</fullName>
    </submittedName>
</protein>
<gene>
    <name evidence="3" type="ORF">PHACT_14605</name>
</gene>
<dbReference type="Gene3D" id="1.10.10.10">
    <property type="entry name" value="Winged helix-like DNA-binding domain superfamily/Winged helix DNA-binding domain"/>
    <property type="match status" value="1"/>
</dbReference>
<dbReference type="STRING" id="1524254.PHACT_14605"/>
<reference evidence="4" key="1">
    <citation type="submission" date="2016-07" db="EMBL/GenBank/DDBJ databases">
        <authorList>
            <person name="Florea S."/>
            <person name="Webb J.S."/>
            <person name="Jaromczyk J."/>
            <person name="Schardl C.L."/>
        </authorList>
    </citation>
    <scope>NUCLEOTIDE SEQUENCE [LARGE SCALE GENOMIC DNA]</scope>
    <source>
        <strain evidence="4">KCTC 42131</strain>
    </source>
</reference>
<dbReference type="PANTHER" id="PTHR37318:SF1">
    <property type="entry name" value="BSL7504 PROTEIN"/>
    <property type="match status" value="1"/>
</dbReference>
<dbReference type="GO" id="GO:0006355">
    <property type="term" value="P:regulation of DNA-templated transcription"/>
    <property type="evidence" value="ECO:0007669"/>
    <property type="project" value="UniProtKB-ARBA"/>
</dbReference>
<sequence length="112" mass="12346">MLNKTAAPARGARERSSGDLDQLIHERSRLGLVSALASHKSMSFTELKALLQISDGNLSTHARKLEEAGYIECSKGFDGRMPRTEYRLSASGRRALNKYVAHMEALIAAMKK</sequence>
<dbReference type="CDD" id="cd00090">
    <property type="entry name" value="HTH_ARSR"/>
    <property type="match status" value="1"/>
</dbReference>
<dbReference type="PANTHER" id="PTHR37318">
    <property type="entry name" value="BSL7504 PROTEIN"/>
    <property type="match status" value="1"/>
</dbReference>
<accession>A0A1E8CFR0</accession>
<evidence type="ECO:0000313" key="4">
    <source>
        <dbReference type="Proteomes" id="UP000175669"/>
    </source>
</evidence>
<evidence type="ECO:0000256" key="1">
    <source>
        <dbReference type="SAM" id="MobiDB-lite"/>
    </source>
</evidence>
<name>A0A1E8CFR0_9GAMM</name>
<dbReference type="InterPro" id="IPR036388">
    <property type="entry name" value="WH-like_DNA-bd_sf"/>
</dbReference>
<feature type="domain" description="Winged helix DNA-binding" evidence="2">
    <location>
        <begin position="29"/>
        <end position="107"/>
    </location>
</feature>
<dbReference type="AlphaFoldDB" id="A0A1E8CFR0"/>
<dbReference type="InterPro" id="IPR036390">
    <property type="entry name" value="WH_DNA-bd_sf"/>
</dbReference>